<protein>
    <submittedName>
        <fullName evidence="1">Uncharacterized protein</fullName>
    </submittedName>
</protein>
<sequence length="270" mass="30989">MRKITLLILIGFMINACSSDDNKNNSSEYREYITKKSNITAINFMPEEIFPGTDVSKPSVLKLKLITEEEFPCINYSISTTQFTKGNELVVRFDKITEPGGCFTAIGPAISYIDLPENTDKITFINGDKIDQYSININAQKISITPIEKHFTTSLYNKTFRIPTNSFAYLCGTNKNNTQIYTDFYALIKQNPDFSEFTFEGEGRIPYPITTTGNWVNHPTRFFKYKDAQEFNKLATLLNNYSTKNIEKNSGVSLSIYSWNNIKFRSWMEN</sequence>
<evidence type="ECO:0000313" key="1">
    <source>
        <dbReference type="EMBL" id="OXA78563.1"/>
    </source>
</evidence>
<comment type="caution">
    <text evidence="1">The sequence shown here is derived from an EMBL/GenBank/DDBJ whole genome shotgun (WGS) entry which is preliminary data.</text>
</comment>
<dbReference type="Proteomes" id="UP000198382">
    <property type="component" value="Unassembled WGS sequence"/>
</dbReference>
<evidence type="ECO:0000313" key="2">
    <source>
        <dbReference type="Proteomes" id="UP000198382"/>
    </source>
</evidence>
<dbReference type="RefSeq" id="WP_074661886.1">
    <property type="nucleotide sequence ID" value="NZ_MUGV01000020.1"/>
</dbReference>
<reference evidence="1 2" key="1">
    <citation type="submission" date="2016-11" db="EMBL/GenBank/DDBJ databases">
        <title>Whole genomes of Flavobacteriaceae.</title>
        <authorList>
            <person name="Stine C."/>
            <person name="Li C."/>
            <person name="Tadesse D."/>
        </authorList>
    </citation>
    <scope>NUCLEOTIDE SEQUENCE [LARGE SCALE GENOMIC DNA]</scope>
    <source>
        <strain evidence="1 2">DSM 15937</strain>
    </source>
</reference>
<keyword evidence="2" id="KW-1185">Reference proteome</keyword>
<dbReference type="EMBL" id="MUGV01000020">
    <property type="protein sequence ID" value="OXA78563.1"/>
    <property type="molecule type" value="Genomic_DNA"/>
</dbReference>
<name>A0ABX4BQ97_FLAFR</name>
<gene>
    <name evidence="1" type="ORF">B0A65_12560</name>
</gene>
<organism evidence="1 2">
    <name type="scientific">Flavobacterium frigidimaris</name>
    <dbReference type="NCBI Taxonomy" id="262320"/>
    <lineage>
        <taxon>Bacteria</taxon>
        <taxon>Pseudomonadati</taxon>
        <taxon>Bacteroidota</taxon>
        <taxon>Flavobacteriia</taxon>
        <taxon>Flavobacteriales</taxon>
        <taxon>Flavobacteriaceae</taxon>
        <taxon>Flavobacterium</taxon>
    </lineage>
</organism>
<proteinExistence type="predicted"/>
<accession>A0ABX4BQ97</accession>